<reference evidence="1" key="2">
    <citation type="journal article" date="2023" name="BMC Genomics">
        <title>Pest status, molecular evolution, and epigenetic factors derived from the genome assembly of Frankliniella fusca, a thysanopteran phytovirus vector.</title>
        <authorList>
            <person name="Catto M.A."/>
            <person name="Labadie P.E."/>
            <person name="Jacobson A.L."/>
            <person name="Kennedy G.G."/>
            <person name="Srinivasan R."/>
            <person name="Hunt B.G."/>
        </authorList>
    </citation>
    <scope>NUCLEOTIDE SEQUENCE</scope>
    <source>
        <strain evidence="1">PL_HMW_Pooled</strain>
    </source>
</reference>
<keyword evidence="2" id="KW-1185">Reference proteome</keyword>
<sequence>MTRKFVSRFLTVFKFTGRPYQKKYGSSRTLKLRTVPCNKIPYFVFKDPRSTFDPLYLRIPGTERTLTFHNGFLPYFRNTG</sequence>
<evidence type="ECO:0000313" key="1">
    <source>
        <dbReference type="EMBL" id="KAK3924378.1"/>
    </source>
</evidence>
<comment type="caution">
    <text evidence="1">The sequence shown here is derived from an EMBL/GenBank/DDBJ whole genome shotgun (WGS) entry which is preliminary data.</text>
</comment>
<accession>A0AAE1LLS7</accession>
<protein>
    <submittedName>
        <fullName evidence="1">tRNA dimethylallyltransferase</fullName>
    </submittedName>
</protein>
<dbReference type="EMBL" id="JAHWGI010001182">
    <property type="protein sequence ID" value="KAK3924378.1"/>
    <property type="molecule type" value="Genomic_DNA"/>
</dbReference>
<feature type="non-terminal residue" evidence="1">
    <location>
        <position position="1"/>
    </location>
</feature>
<dbReference type="AlphaFoldDB" id="A0AAE1LLS7"/>
<reference evidence="1" key="1">
    <citation type="submission" date="2021-07" db="EMBL/GenBank/DDBJ databases">
        <authorList>
            <person name="Catto M.A."/>
            <person name="Jacobson A."/>
            <person name="Kennedy G."/>
            <person name="Labadie P."/>
            <person name="Hunt B.G."/>
            <person name="Srinivasan R."/>
        </authorList>
    </citation>
    <scope>NUCLEOTIDE SEQUENCE</scope>
    <source>
        <strain evidence="1">PL_HMW_Pooled</strain>
        <tissue evidence="1">Head</tissue>
    </source>
</reference>
<organism evidence="1 2">
    <name type="scientific">Frankliniella fusca</name>
    <dbReference type="NCBI Taxonomy" id="407009"/>
    <lineage>
        <taxon>Eukaryota</taxon>
        <taxon>Metazoa</taxon>
        <taxon>Ecdysozoa</taxon>
        <taxon>Arthropoda</taxon>
        <taxon>Hexapoda</taxon>
        <taxon>Insecta</taxon>
        <taxon>Pterygota</taxon>
        <taxon>Neoptera</taxon>
        <taxon>Paraneoptera</taxon>
        <taxon>Thysanoptera</taxon>
        <taxon>Terebrantia</taxon>
        <taxon>Thripoidea</taxon>
        <taxon>Thripidae</taxon>
        <taxon>Frankliniella</taxon>
    </lineage>
</organism>
<gene>
    <name evidence="1" type="ORF">KUF71_012329</name>
</gene>
<name>A0AAE1LLS7_9NEOP</name>
<proteinExistence type="predicted"/>
<dbReference type="Proteomes" id="UP001219518">
    <property type="component" value="Unassembled WGS sequence"/>
</dbReference>
<evidence type="ECO:0000313" key="2">
    <source>
        <dbReference type="Proteomes" id="UP001219518"/>
    </source>
</evidence>